<sequence length="425" mass="48112">MKVYQAFAFLSIFIILFYNCSLPTDDEEKGELEGGEDTFTPELPWEGEMDKFTINSKEGIHLNDPQEDAGTAYVTIPSTSVKNTRWEFGVHLTFNPSANNYARFYLTSSSNILSDNLNGYYIQIGGAKDNVTLYRQNGEQSKLLASGRELMKGNSSPKLYIKVECDNNGYWTFWTRLESENEYVKEKQIKDTDIQTSRYCGIYCIYTKTRCKGFTFHHIQLSNDVETNTSPDETPDNPDTDLPDNPDTPELPRDVRGMLLFNEIMYNNATDGAEYVEIYNPTEQAVILPALYLYKMHEDGTIYNTTILQNESPSTPLAIPSKTYLCFTKYFNRVVQKHKVGGENIIIIPNFPALNNNGGYLALSSSKETAPGHTFDTCCFRDEMHTIDKITGISLEKKSPELSSLNKNWRSSKHATGGTPGIKNR</sequence>
<protein>
    <submittedName>
        <fullName evidence="2">Lamin tail domain-containing protein</fullName>
    </submittedName>
</protein>
<accession>A0A412W0P1</accession>
<dbReference type="EMBL" id="QRYV01000012">
    <property type="protein sequence ID" value="RGV16715.1"/>
    <property type="molecule type" value="Genomic_DNA"/>
</dbReference>
<dbReference type="AlphaFoldDB" id="A0A412W0P1"/>
<feature type="region of interest" description="Disordered" evidence="1">
    <location>
        <begin position="404"/>
        <end position="425"/>
    </location>
</feature>
<dbReference type="RefSeq" id="WP_117809400.1">
    <property type="nucleotide sequence ID" value="NZ_JAHOJA010000003.1"/>
</dbReference>
<reference evidence="2 3" key="1">
    <citation type="submission" date="2018-08" db="EMBL/GenBank/DDBJ databases">
        <title>A genome reference for cultivated species of the human gut microbiota.</title>
        <authorList>
            <person name="Zou Y."/>
            <person name="Xue W."/>
            <person name="Luo G."/>
        </authorList>
    </citation>
    <scope>NUCLEOTIDE SEQUENCE [LARGE SCALE GENOMIC DNA]</scope>
    <source>
        <strain evidence="2 3">AF14-7</strain>
    </source>
</reference>
<feature type="region of interest" description="Disordered" evidence="1">
    <location>
        <begin position="225"/>
        <end position="250"/>
    </location>
</feature>
<feature type="compositionally biased region" description="Acidic residues" evidence="1">
    <location>
        <begin position="233"/>
        <end position="244"/>
    </location>
</feature>
<evidence type="ECO:0000313" key="3">
    <source>
        <dbReference type="Proteomes" id="UP000283369"/>
    </source>
</evidence>
<proteinExistence type="predicted"/>
<dbReference type="Proteomes" id="UP000283369">
    <property type="component" value="Unassembled WGS sequence"/>
</dbReference>
<organism evidence="2 3">
    <name type="scientific">Bacteroides xylanisolvens</name>
    <dbReference type="NCBI Taxonomy" id="371601"/>
    <lineage>
        <taxon>Bacteria</taxon>
        <taxon>Pseudomonadati</taxon>
        <taxon>Bacteroidota</taxon>
        <taxon>Bacteroidia</taxon>
        <taxon>Bacteroidales</taxon>
        <taxon>Bacteroidaceae</taxon>
        <taxon>Bacteroides</taxon>
    </lineage>
</organism>
<evidence type="ECO:0000313" key="2">
    <source>
        <dbReference type="EMBL" id="RGV16715.1"/>
    </source>
</evidence>
<comment type="caution">
    <text evidence="2">The sequence shown here is derived from an EMBL/GenBank/DDBJ whole genome shotgun (WGS) entry which is preliminary data.</text>
</comment>
<name>A0A412W0P1_9BACE</name>
<gene>
    <name evidence="2" type="ORF">DWW25_06845</name>
</gene>
<evidence type="ECO:0000256" key="1">
    <source>
        <dbReference type="SAM" id="MobiDB-lite"/>
    </source>
</evidence>